<dbReference type="AlphaFoldDB" id="A0A6G1CYR2"/>
<accession>A0A6G1CYR2</accession>
<dbReference type="EMBL" id="SPHZ02000008">
    <property type="protein sequence ID" value="KAF0904623.1"/>
    <property type="molecule type" value="Genomic_DNA"/>
</dbReference>
<evidence type="ECO:0000256" key="1">
    <source>
        <dbReference type="SAM" id="MobiDB-lite"/>
    </source>
</evidence>
<keyword evidence="3" id="KW-1185">Reference proteome</keyword>
<protein>
    <submittedName>
        <fullName evidence="2">Uncharacterized protein</fullName>
    </submittedName>
</protein>
<dbReference type="Proteomes" id="UP000479710">
    <property type="component" value="Unassembled WGS sequence"/>
</dbReference>
<sequence>MGNKRSFRILMPTGSDSVPMEQSRDAQDEAEAAHGRARAVWRTGERRCHAVQWGMGQRENSDNRKRTAIGRALGMENWLRITFALDPPRLKQGLERVTDMPMLVYLCPWNELGAK</sequence>
<reference evidence="2 3" key="1">
    <citation type="submission" date="2019-11" db="EMBL/GenBank/DDBJ databases">
        <title>Whole genome sequence of Oryza granulata.</title>
        <authorList>
            <person name="Li W."/>
        </authorList>
    </citation>
    <scope>NUCLEOTIDE SEQUENCE [LARGE SCALE GENOMIC DNA]</scope>
    <source>
        <strain evidence="3">cv. Menghai</strain>
        <tissue evidence="2">Leaf</tissue>
    </source>
</reference>
<feature type="region of interest" description="Disordered" evidence="1">
    <location>
        <begin position="1"/>
        <end position="33"/>
    </location>
</feature>
<organism evidence="2 3">
    <name type="scientific">Oryza meyeriana var. granulata</name>
    <dbReference type="NCBI Taxonomy" id="110450"/>
    <lineage>
        <taxon>Eukaryota</taxon>
        <taxon>Viridiplantae</taxon>
        <taxon>Streptophyta</taxon>
        <taxon>Embryophyta</taxon>
        <taxon>Tracheophyta</taxon>
        <taxon>Spermatophyta</taxon>
        <taxon>Magnoliopsida</taxon>
        <taxon>Liliopsida</taxon>
        <taxon>Poales</taxon>
        <taxon>Poaceae</taxon>
        <taxon>BOP clade</taxon>
        <taxon>Oryzoideae</taxon>
        <taxon>Oryzeae</taxon>
        <taxon>Oryzinae</taxon>
        <taxon>Oryza</taxon>
        <taxon>Oryza meyeriana</taxon>
    </lineage>
</organism>
<evidence type="ECO:0000313" key="2">
    <source>
        <dbReference type="EMBL" id="KAF0904623.1"/>
    </source>
</evidence>
<comment type="caution">
    <text evidence="2">The sequence shown here is derived from an EMBL/GenBank/DDBJ whole genome shotgun (WGS) entry which is preliminary data.</text>
</comment>
<feature type="compositionally biased region" description="Basic and acidic residues" evidence="1">
    <location>
        <begin position="22"/>
        <end position="33"/>
    </location>
</feature>
<evidence type="ECO:0000313" key="3">
    <source>
        <dbReference type="Proteomes" id="UP000479710"/>
    </source>
</evidence>
<gene>
    <name evidence="2" type="ORF">E2562_035922</name>
</gene>
<proteinExistence type="predicted"/>
<name>A0A6G1CYR2_9ORYZ</name>